<dbReference type="EMBL" id="LN868938">
    <property type="protein sequence ID" value="CRY79194.1"/>
    <property type="molecule type" value="Genomic_DNA"/>
</dbReference>
<feature type="transmembrane region" description="Helical" evidence="1">
    <location>
        <begin position="37"/>
        <end position="62"/>
    </location>
</feature>
<organism evidence="2 3">
    <name type="scientific">Nocardia farcinica</name>
    <dbReference type="NCBI Taxonomy" id="37329"/>
    <lineage>
        <taxon>Bacteria</taxon>
        <taxon>Bacillati</taxon>
        <taxon>Actinomycetota</taxon>
        <taxon>Actinomycetes</taxon>
        <taxon>Mycobacteriales</taxon>
        <taxon>Nocardiaceae</taxon>
        <taxon>Nocardia</taxon>
    </lineage>
</organism>
<name>A0A0H5NW00_NOCFR</name>
<evidence type="ECO:0000313" key="3">
    <source>
        <dbReference type="Proteomes" id="UP000057820"/>
    </source>
</evidence>
<dbReference type="KEGG" id="nfr:ERS450000_03372"/>
<proteinExistence type="predicted"/>
<keyword evidence="1" id="KW-1133">Transmembrane helix</keyword>
<keyword evidence="1" id="KW-0472">Membrane</keyword>
<accession>A0A0H5NW00</accession>
<sequence>MQFTTKHALGVSIGAATGYTAYDLFARSHGGTWPNDLTGWLTVAVTALLVAVGAAVALRIVVAISNRKSANPSE</sequence>
<dbReference type="RefSeq" id="WP_060593154.1">
    <property type="nucleotide sequence ID" value="NZ_CP031418.1"/>
</dbReference>
<keyword evidence="1" id="KW-0812">Transmembrane</keyword>
<gene>
    <name evidence="2" type="ORF">ERS450000_03372</name>
</gene>
<dbReference type="Proteomes" id="UP000057820">
    <property type="component" value="Chromosome 1"/>
</dbReference>
<evidence type="ECO:0000256" key="1">
    <source>
        <dbReference type="SAM" id="Phobius"/>
    </source>
</evidence>
<dbReference type="AlphaFoldDB" id="A0A0H5NW00"/>
<evidence type="ECO:0000313" key="2">
    <source>
        <dbReference type="EMBL" id="CRY79194.1"/>
    </source>
</evidence>
<reference evidence="3" key="1">
    <citation type="submission" date="2015-03" db="EMBL/GenBank/DDBJ databases">
        <authorList>
            <consortium name="Pathogen Informatics"/>
        </authorList>
    </citation>
    <scope>NUCLEOTIDE SEQUENCE [LARGE SCALE GENOMIC DNA]</scope>
    <source>
        <strain evidence="3">NCTC11134</strain>
    </source>
</reference>
<protein>
    <submittedName>
        <fullName evidence="2">Uncharacterized protein</fullName>
    </submittedName>
</protein>